<dbReference type="Proteomes" id="UP000220158">
    <property type="component" value="Chromosome 8"/>
</dbReference>
<accession>A0A1J1H4L5</accession>
<proteinExistence type="predicted"/>
<evidence type="ECO:0000313" key="1">
    <source>
        <dbReference type="EMBL" id="CRG99625.1"/>
    </source>
</evidence>
<dbReference type="RefSeq" id="XP_028532630.1">
    <property type="nucleotide sequence ID" value="XM_028676107.1"/>
</dbReference>
<dbReference type="KEGG" id="prel:PRELSG_0805100"/>
<dbReference type="OrthoDB" id="372726at2759"/>
<keyword evidence="2" id="KW-1185">Reference proteome</keyword>
<organism evidence="1 2">
    <name type="scientific">Plasmodium relictum</name>
    <dbReference type="NCBI Taxonomy" id="85471"/>
    <lineage>
        <taxon>Eukaryota</taxon>
        <taxon>Sar</taxon>
        <taxon>Alveolata</taxon>
        <taxon>Apicomplexa</taxon>
        <taxon>Aconoidasida</taxon>
        <taxon>Haemosporida</taxon>
        <taxon>Plasmodiidae</taxon>
        <taxon>Plasmodium</taxon>
        <taxon>Plasmodium (Haemamoeba)</taxon>
    </lineage>
</organism>
<dbReference type="VEuPathDB" id="PlasmoDB:PRELSG_0805100"/>
<sequence>MNFVKTHIYEQVYTDEGIQELEKDARSKKELVENKILMGLPEFKRDNQFLSLSEQLELKKNNVTLDGDDNNKNLYGLPSLEEEDLEYYESYAKNDNYSTEKLKAREEEVVNEFNEAIKGYVKKKREKETNIDISKENINLSEIKKSINKKKTIELKPTVKAIIKTKKSKNTIKNESKKKNSKELCENKKNEIERNSLLLDYSDKSEN</sequence>
<dbReference type="GeneID" id="39735727"/>
<reference evidence="1 2" key="1">
    <citation type="submission" date="2015-04" db="EMBL/GenBank/DDBJ databases">
        <authorList>
            <consortium name="Pathogen Informatics"/>
        </authorList>
    </citation>
    <scope>NUCLEOTIDE SEQUENCE [LARGE SCALE GENOMIC DNA]</scope>
    <source>
        <strain evidence="1 2">SGS1</strain>
    </source>
</reference>
<dbReference type="AlphaFoldDB" id="A0A1J1H4L5"/>
<gene>
    <name evidence="1" type="ORF">PRELSG_0805100</name>
</gene>
<name>A0A1J1H4L5_PLARL</name>
<evidence type="ECO:0000313" key="2">
    <source>
        <dbReference type="Proteomes" id="UP000220158"/>
    </source>
</evidence>
<dbReference type="OMA" id="HIYEQEY"/>
<protein>
    <submittedName>
        <fullName evidence="1">Uncharacterized protein</fullName>
    </submittedName>
</protein>
<dbReference type="EMBL" id="LN835303">
    <property type="protein sequence ID" value="CRG99625.1"/>
    <property type="molecule type" value="Genomic_DNA"/>
</dbReference>